<dbReference type="AlphaFoldDB" id="A0A8K0JLI0"/>
<evidence type="ECO:0000256" key="1">
    <source>
        <dbReference type="SAM" id="MobiDB-lite"/>
    </source>
</evidence>
<proteinExistence type="predicted"/>
<name>A0A8K0JLI0_9TREE</name>
<evidence type="ECO:0000313" key="3">
    <source>
        <dbReference type="Proteomes" id="UP000812966"/>
    </source>
</evidence>
<sequence length="363" mass="42605">MDYIYGAAAEIVYTLQHRLVREKEQPKLTASAAASCPSLDQDPLANPRCWPGYLTFVSSTPYDDEPIQRTTMFDWWVEDHVLRSEMRLAESRRNFYQIPRFDLTKFNKSRYCVAYHYPVDTSAGREQTETIYRWELGLAWEIVRQIALTRNFLFLVAQSEPSSQGWIRPDADALVALGEWASVSTSTVERLDNYLDYLGRREGSPRWTITEWSHEDPIPDRLYNKKWKGCEKTRTTILAMDFPYKFFPHCKRIIRGENVIPSCKAKLPVGLIRALMHKHQPYQPIGTESPPIPWWRKRLDEDPRNCWWTYRSRSDFRLDLQTPYKKEIDRWLLPPALRDEPDTPSHIQCDTAKEVDNALGETP</sequence>
<protein>
    <submittedName>
        <fullName evidence="2">Uncharacterized protein</fullName>
    </submittedName>
</protein>
<dbReference type="Proteomes" id="UP000812966">
    <property type="component" value="Unassembled WGS sequence"/>
</dbReference>
<gene>
    <name evidence="2" type="ORF">FFLO_03812</name>
</gene>
<comment type="caution">
    <text evidence="2">The sequence shown here is derived from an EMBL/GenBank/DDBJ whole genome shotgun (WGS) entry which is preliminary data.</text>
</comment>
<evidence type="ECO:0000313" key="2">
    <source>
        <dbReference type="EMBL" id="KAG7532124.1"/>
    </source>
</evidence>
<feature type="region of interest" description="Disordered" evidence="1">
    <location>
        <begin position="339"/>
        <end position="363"/>
    </location>
</feature>
<dbReference type="EMBL" id="JABELV010000073">
    <property type="protein sequence ID" value="KAG7532124.1"/>
    <property type="molecule type" value="Genomic_DNA"/>
</dbReference>
<reference evidence="2" key="1">
    <citation type="submission" date="2020-04" db="EMBL/GenBank/DDBJ databases">
        <title>Analysis of mating type loci in Filobasidium floriforme.</title>
        <authorList>
            <person name="Nowrousian M."/>
        </authorList>
    </citation>
    <scope>NUCLEOTIDE SEQUENCE</scope>
    <source>
        <strain evidence="2">CBS 6242</strain>
    </source>
</reference>
<organism evidence="2 3">
    <name type="scientific">Filobasidium floriforme</name>
    <dbReference type="NCBI Taxonomy" id="5210"/>
    <lineage>
        <taxon>Eukaryota</taxon>
        <taxon>Fungi</taxon>
        <taxon>Dikarya</taxon>
        <taxon>Basidiomycota</taxon>
        <taxon>Agaricomycotina</taxon>
        <taxon>Tremellomycetes</taxon>
        <taxon>Filobasidiales</taxon>
        <taxon>Filobasidiaceae</taxon>
        <taxon>Filobasidium</taxon>
    </lineage>
</organism>
<accession>A0A8K0JLI0</accession>
<keyword evidence="3" id="KW-1185">Reference proteome</keyword>